<dbReference type="GO" id="GO:0016279">
    <property type="term" value="F:protein-lysine N-methyltransferase activity"/>
    <property type="evidence" value="ECO:0007669"/>
    <property type="project" value="UniProtKB-UniRule"/>
</dbReference>
<dbReference type="CTD" id="8584279"/>
<evidence type="ECO:0000256" key="4">
    <source>
        <dbReference type="ARBA" id="ARBA00022679"/>
    </source>
</evidence>
<dbReference type="InterPro" id="IPR029063">
    <property type="entry name" value="SAM-dependent_MTases_sf"/>
</dbReference>
<dbReference type="InParanoid" id="A8XSB2"/>
<gene>
    <name evidence="6 8" type="ORF">CBG18274</name>
    <name evidence="6" type="ORF">CBG_18274</name>
</gene>
<evidence type="ECO:0000256" key="3">
    <source>
        <dbReference type="ARBA" id="ARBA00022603"/>
    </source>
</evidence>
<reference evidence="6 7" key="1">
    <citation type="journal article" date="2003" name="PLoS Biol.">
        <title>The genome sequence of Caenorhabditis briggsae: a platform for comparative genomics.</title>
        <authorList>
            <person name="Stein L.D."/>
            <person name="Bao Z."/>
            <person name="Blasiar D."/>
            <person name="Blumenthal T."/>
            <person name="Brent M.R."/>
            <person name="Chen N."/>
            <person name="Chinwalla A."/>
            <person name="Clarke L."/>
            <person name="Clee C."/>
            <person name="Coghlan A."/>
            <person name="Coulson A."/>
            <person name="D'Eustachio P."/>
            <person name="Fitch D.H."/>
            <person name="Fulton L.A."/>
            <person name="Fulton R.E."/>
            <person name="Griffiths-Jones S."/>
            <person name="Harris T.W."/>
            <person name="Hillier L.W."/>
            <person name="Kamath R."/>
            <person name="Kuwabara P.E."/>
            <person name="Mardis E.R."/>
            <person name="Marra M.A."/>
            <person name="Miner T.L."/>
            <person name="Minx P."/>
            <person name="Mullikin J.C."/>
            <person name="Plumb R.W."/>
            <person name="Rogers J."/>
            <person name="Schein J.E."/>
            <person name="Sohrmann M."/>
            <person name="Spieth J."/>
            <person name="Stajich J.E."/>
            <person name="Wei C."/>
            <person name="Willey D."/>
            <person name="Wilson R.K."/>
            <person name="Durbin R."/>
            <person name="Waterston R.H."/>
        </authorList>
    </citation>
    <scope>NUCLEOTIDE SEQUENCE [LARGE SCALE GENOMIC DNA]</scope>
    <source>
        <strain evidence="6 7">AF16</strain>
    </source>
</reference>
<dbReference type="InterPro" id="IPR019369">
    <property type="entry name" value="Efm5/EEF1AKMT1"/>
</dbReference>
<dbReference type="RefSeq" id="XP_002642285.2">
    <property type="nucleotide sequence ID" value="XM_002642239.2"/>
</dbReference>
<dbReference type="GO" id="GO:0005737">
    <property type="term" value="C:cytoplasm"/>
    <property type="evidence" value="ECO:0007669"/>
    <property type="project" value="UniProtKB-SubCell"/>
</dbReference>
<dbReference type="PROSITE" id="PS00092">
    <property type="entry name" value="N6_MTASE"/>
    <property type="match status" value="1"/>
</dbReference>
<comment type="function">
    <text evidence="5">S-adenosyl-L-methionine-dependent protein-lysine N-methyltransferase that methylates elongation factor 1-alpha.</text>
</comment>
<keyword evidence="4 5" id="KW-0808">Transferase</keyword>
<dbReference type="KEGG" id="cbr:CBG_18274"/>
<dbReference type="PANTHER" id="PTHR13200:SF0">
    <property type="entry name" value="EEF1A LYSINE METHYLTRANSFERASE 1"/>
    <property type="match status" value="1"/>
</dbReference>
<evidence type="ECO:0000313" key="8">
    <source>
        <dbReference type="WormBase" id="CBG18274"/>
    </source>
</evidence>
<organism evidence="6 7">
    <name type="scientific">Caenorhabditis briggsae</name>
    <dbReference type="NCBI Taxonomy" id="6238"/>
    <lineage>
        <taxon>Eukaryota</taxon>
        <taxon>Metazoa</taxon>
        <taxon>Ecdysozoa</taxon>
        <taxon>Nematoda</taxon>
        <taxon>Chromadorea</taxon>
        <taxon>Rhabditida</taxon>
        <taxon>Rhabditina</taxon>
        <taxon>Rhabditomorpha</taxon>
        <taxon>Rhabditoidea</taxon>
        <taxon>Rhabditidae</taxon>
        <taxon>Peloderinae</taxon>
        <taxon>Caenorhabditis</taxon>
    </lineage>
</organism>
<keyword evidence="2 5" id="KW-0963">Cytoplasm</keyword>
<keyword evidence="7" id="KW-1185">Reference proteome</keyword>
<evidence type="ECO:0000256" key="1">
    <source>
        <dbReference type="ARBA" id="ARBA00004496"/>
    </source>
</evidence>
<dbReference type="HOGENOM" id="CLU_074410_2_1_1"/>
<dbReference type="Pfam" id="PF10237">
    <property type="entry name" value="N6-adenineMlase"/>
    <property type="match status" value="1"/>
</dbReference>
<sequence>MSDDDDIPQLSAETLAALSMFQAEQQQKYEELKSGKIEKIDEDWQLSQFWYDDDTSRKLVREGIAAALKSEGRPARIGCVSSPTLVKFFHETEEYKEGQLTLTLFEFDSRFGMKFPTEFVLYDYKQPTQLPAELLGKFDVIIADPPFLAAECLIKTAHSIRLLGKENVKVILCTGAIMEDYKKEHTQDIDIYRSISFLENAIRLIDNSNRYKSTCTASRLMAMHRTSFEPKHTNNLANDFSCFANYQTSTF</sequence>
<protein>
    <recommendedName>
        <fullName evidence="5">Protein-lysine N-methyltransferase CBG18274</fullName>
        <ecNumber evidence="5">2.1.1.-</ecNumber>
    </recommendedName>
</protein>
<name>A8XSB2_CAEBR</name>
<dbReference type="Gene3D" id="3.40.50.150">
    <property type="entry name" value="Vaccinia Virus protein VP39"/>
    <property type="match status" value="1"/>
</dbReference>
<dbReference type="PANTHER" id="PTHR13200">
    <property type="entry name" value="EEF1A LYSINE METHYLTRANSFERASE 1"/>
    <property type="match status" value="1"/>
</dbReference>
<dbReference type="eggNOG" id="KOG3350">
    <property type="taxonomic scope" value="Eukaryota"/>
</dbReference>
<dbReference type="SUPFAM" id="SSF53335">
    <property type="entry name" value="S-adenosyl-L-methionine-dependent methyltransferases"/>
    <property type="match status" value="1"/>
</dbReference>
<keyword evidence="3 5" id="KW-0489">Methyltransferase</keyword>
<dbReference type="FunCoup" id="A8XSB2">
    <property type="interactions" value="1240"/>
</dbReference>
<reference evidence="6 7" key="2">
    <citation type="journal article" date="2011" name="PLoS Genet.">
        <title>Caenorhabditis briggsae recombinant inbred line genotypes reveal inter-strain incompatibility and the evolution of recombination.</title>
        <authorList>
            <person name="Ross J.A."/>
            <person name="Koboldt D.C."/>
            <person name="Staisch J.E."/>
            <person name="Chamberlin H.M."/>
            <person name="Gupta B.P."/>
            <person name="Miller R.D."/>
            <person name="Baird S.E."/>
            <person name="Haag E.S."/>
        </authorList>
    </citation>
    <scope>NUCLEOTIDE SEQUENCE [LARGE SCALE GENOMIC DNA]</scope>
    <source>
        <strain evidence="6 7">AF16</strain>
    </source>
</reference>
<dbReference type="InterPro" id="IPR002052">
    <property type="entry name" value="DNA_methylase_N6_adenine_CS"/>
</dbReference>
<dbReference type="GO" id="GO:0032259">
    <property type="term" value="P:methylation"/>
    <property type="evidence" value="ECO:0007669"/>
    <property type="project" value="UniProtKB-KW"/>
</dbReference>
<dbReference type="GO" id="GO:0003676">
    <property type="term" value="F:nucleic acid binding"/>
    <property type="evidence" value="ECO:0007669"/>
    <property type="project" value="InterPro"/>
</dbReference>
<comment type="similarity">
    <text evidence="5">Belongs to the class I-like SAM-binding methyltransferase superfamily. EFM5 family.</text>
</comment>
<dbReference type="GeneID" id="8584279"/>
<dbReference type="EMBL" id="HE600936">
    <property type="protein sequence ID" value="CAP35754.2"/>
    <property type="molecule type" value="Genomic_DNA"/>
</dbReference>
<dbReference type="AlphaFoldDB" id="A8XSB2"/>
<dbReference type="Proteomes" id="UP000008549">
    <property type="component" value="Unassembled WGS sequence"/>
</dbReference>
<dbReference type="WormBase" id="CBG18274">
    <property type="protein sequence ID" value="CBP42671"/>
    <property type="gene ID" value="WBGene00037724"/>
</dbReference>
<evidence type="ECO:0000313" key="6">
    <source>
        <dbReference type="EMBL" id="CAP35754.2"/>
    </source>
</evidence>
<evidence type="ECO:0000256" key="2">
    <source>
        <dbReference type="ARBA" id="ARBA00022490"/>
    </source>
</evidence>
<dbReference type="OMA" id="CNFRPEH"/>
<evidence type="ECO:0000256" key="5">
    <source>
        <dbReference type="HAMAP-Rule" id="MF_03187"/>
    </source>
</evidence>
<dbReference type="InterPro" id="IPR041370">
    <property type="entry name" value="Mlase_EEF1AKMT1/ZCCHC4"/>
</dbReference>
<evidence type="ECO:0000313" key="7">
    <source>
        <dbReference type="Proteomes" id="UP000008549"/>
    </source>
</evidence>
<accession>A8XSB2</accession>
<dbReference type="STRING" id="6238.A8XSB2"/>
<dbReference type="HAMAP" id="MF_03187">
    <property type="entry name" value="Methyltr_EFM5"/>
    <property type="match status" value="1"/>
</dbReference>
<proteinExistence type="inferred from homology"/>
<dbReference type="EC" id="2.1.1.-" evidence="5"/>
<comment type="subcellular location">
    <subcellularLocation>
        <location evidence="1 5">Cytoplasm</location>
    </subcellularLocation>
</comment>